<dbReference type="AlphaFoldDB" id="A0A1L7WDA2"/>
<protein>
    <recommendedName>
        <fullName evidence="1">non-specific serine/threonine protein kinase</fullName>
        <ecNumber evidence="1">2.7.11.1</ecNumber>
    </recommendedName>
</protein>
<evidence type="ECO:0000256" key="1">
    <source>
        <dbReference type="ARBA" id="ARBA00012513"/>
    </source>
</evidence>
<keyword evidence="2" id="KW-0723">Serine/threonine-protein kinase</keyword>
<dbReference type="EMBL" id="FJOG01000001">
    <property type="protein sequence ID" value="CZR50761.1"/>
    <property type="molecule type" value="Genomic_DNA"/>
</dbReference>
<keyword evidence="5 13" id="KW-0418">Kinase</keyword>
<evidence type="ECO:0000256" key="7">
    <source>
        <dbReference type="ARBA" id="ARBA00047899"/>
    </source>
</evidence>
<organism evidence="13 14">
    <name type="scientific">Phialocephala subalpina</name>
    <dbReference type="NCBI Taxonomy" id="576137"/>
    <lineage>
        <taxon>Eukaryota</taxon>
        <taxon>Fungi</taxon>
        <taxon>Dikarya</taxon>
        <taxon>Ascomycota</taxon>
        <taxon>Pezizomycotina</taxon>
        <taxon>Leotiomycetes</taxon>
        <taxon>Helotiales</taxon>
        <taxon>Mollisiaceae</taxon>
        <taxon>Phialocephala</taxon>
        <taxon>Phialocephala fortinii species complex</taxon>
    </lineage>
</organism>
<dbReference type="Proteomes" id="UP000184330">
    <property type="component" value="Unassembled WGS sequence"/>
</dbReference>
<evidence type="ECO:0000256" key="6">
    <source>
        <dbReference type="ARBA" id="ARBA00022840"/>
    </source>
</evidence>
<dbReference type="GO" id="GO:0035556">
    <property type="term" value="P:intracellular signal transduction"/>
    <property type="evidence" value="ECO:0007669"/>
    <property type="project" value="TreeGrafter"/>
</dbReference>
<feature type="compositionally biased region" description="Low complexity" evidence="10">
    <location>
        <begin position="122"/>
        <end position="133"/>
    </location>
</feature>
<name>A0A1L7WDA2_9HELO</name>
<feature type="region of interest" description="Disordered" evidence="10">
    <location>
        <begin position="811"/>
        <end position="835"/>
    </location>
</feature>
<dbReference type="InterPro" id="IPR011009">
    <property type="entry name" value="Kinase-like_dom_sf"/>
</dbReference>
<dbReference type="PROSITE" id="PS00107">
    <property type="entry name" value="PROTEIN_KINASE_ATP"/>
    <property type="match status" value="1"/>
</dbReference>
<reference evidence="13 14" key="1">
    <citation type="submission" date="2016-03" db="EMBL/GenBank/DDBJ databases">
        <authorList>
            <person name="Ploux O."/>
        </authorList>
    </citation>
    <scope>NUCLEOTIDE SEQUENCE [LARGE SCALE GENOMIC DNA]</scope>
    <source>
        <strain evidence="13 14">UAMH 11012</strain>
    </source>
</reference>
<evidence type="ECO:0000259" key="11">
    <source>
        <dbReference type="PROSITE" id="PS50011"/>
    </source>
</evidence>
<keyword evidence="6 9" id="KW-0067">ATP-binding</keyword>
<evidence type="ECO:0000256" key="5">
    <source>
        <dbReference type="ARBA" id="ARBA00022777"/>
    </source>
</evidence>
<dbReference type="SMART" id="SM00133">
    <property type="entry name" value="S_TK_X"/>
    <property type="match status" value="1"/>
</dbReference>
<dbReference type="PANTHER" id="PTHR24356">
    <property type="entry name" value="SERINE/THREONINE-PROTEIN KINASE"/>
    <property type="match status" value="1"/>
</dbReference>
<dbReference type="GO" id="GO:0004674">
    <property type="term" value="F:protein serine/threonine kinase activity"/>
    <property type="evidence" value="ECO:0007669"/>
    <property type="project" value="UniProtKB-KW"/>
</dbReference>
<dbReference type="Gene3D" id="3.30.200.20">
    <property type="entry name" value="Phosphorylase Kinase, domain 1"/>
    <property type="match status" value="1"/>
</dbReference>
<feature type="region of interest" description="Disordered" evidence="10">
    <location>
        <begin position="63"/>
        <end position="84"/>
    </location>
</feature>
<feature type="compositionally biased region" description="Polar residues" evidence="10">
    <location>
        <begin position="820"/>
        <end position="835"/>
    </location>
</feature>
<dbReference type="InterPro" id="IPR017441">
    <property type="entry name" value="Protein_kinase_ATP_BS"/>
</dbReference>
<dbReference type="Pfam" id="PF00069">
    <property type="entry name" value="Pkinase"/>
    <property type="match status" value="2"/>
</dbReference>
<evidence type="ECO:0000313" key="13">
    <source>
        <dbReference type="EMBL" id="CZR50761.1"/>
    </source>
</evidence>
<gene>
    <name evidence="13" type="ORF">PAC_00635</name>
</gene>
<evidence type="ECO:0000256" key="3">
    <source>
        <dbReference type="ARBA" id="ARBA00022679"/>
    </source>
</evidence>
<sequence>MGRYSCTMAYEADEVLEPPTNTTRAALPRYPPYSQGDNERPSKIRKQGSKLVSALRSFRNSASQASAAEVSLPSPPSSPSGMGRIFSTALLKGQLEPTVVHRTQFKGRPNVISFDKGIIELTPESSPPTSAESGINSAKSSVPRPSTGKTSLDSKFSAKSKAASQRSSDTKKSVAKQATAEGSSNENVLTPIAEVEMAEAPEPVPTIVTVEKVAAAKIFLECHYNELTSRELTPRSIRRKQLELALVQDTTLLPAEKVGKKKSWVRYETDHLRETRVMKVRSANALKGKDITTSRYEVVKVLGKGSFGVVRLVREKGDDDDLRNPGHKKEIFAMKVIRKSDMLRNSQEGHLRAERDFLVSAEGSQWVVPLIAAFQDLNNLYLVMDYMPGGDFLGLLIRDNVLSEPVTKWYIAEMILCIEEAHALRWIHRDIKPDNFLISASGHLKISDFGLAFDGHWSHDQSYYNYHRYSVLTKLGINVEGDSIDRKEGRTVAAAMKLANTMAGTKERHQIHSSSYEASEGILNWRNRYANRSLARSVVGTSQYMAPEVVKGELYDARCDWWSVAVILYECLYGHTPFLADEGGRQQTKLNILNHKSTFGFPHKPVVSKRCQDLIRGIIQEKNTRLCSKRYKQGQPSASHQDYAGRYVYPHDAEDIKAHKWFKDIQWDLLHQMIPPFVPNIKSMDDTHYFDEEDPISDFSDSHSGPPPTAKEIDEALKPFHREIQVIMKNHIVRPCDSMNLKKVEREIDAFVMTEEHKEYLKAFVRHYGQKERKRPRDRLLRDRDLAPRVLELRKRGAFLGYTYRRFRPHPQATFRGHRNQGSVASTSSAGKRAV</sequence>
<dbReference type="PROSITE" id="PS51285">
    <property type="entry name" value="AGC_KINASE_CTER"/>
    <property type="match status" value="1"/>
</dbReference>
<evidence type="ECO:0000313" key="14">
    <source>
        <dbReference type="Proteomes" id="UP000184330"/>
    </source>
</evidence>
<proteinExistence type="predicted"/>
<evidence type="ECO:0000256" key="8">
    <source>
        <dbReference type="ARBA" id="ARBA00048679"/>
    </source>
</evidence>
<keyword evidence="3" id="KW-0808">Transferase</keyword>
<evidence type="ECO:0000259" key="12">
    <source>
        <dbReference type="PROSITE" id="PS51285"/>
    </source>
</evidence>
<dbReference type="EC" id="2.7.11.1" evidence="1"/>
<evidence type="ECO:0000256" key="9">
    <source>
        <dbReference type="PROSITE-ProRule" id="PRU10141"/>
    </source>
</evidence>
<feature type="domain" description="AGC-kinase C-terminal" evidence="12">
    <location>
        <begin position="663"/>
        <end position="814"/>
    </location>
</feature>
<dbReference type="STRING" id="576137.A0A1L7WDA2"/>
<evidence type="ECO:0000256" key="2">
    <source>
        <dbReference type="ARBA" id="ARBA00022527"/>
    </source>
</evidence>
<dbReference type="SMART" id="SM00220">
    <property type="entry name" value="S_TKc"/>
    <property type="match status" value="1"/>
</dbReference>
<dbReference type="Gene3D" id="1.10.510.10">
    <property type="entry name" value="Transferase(Phosphotransferase) domain 1"/>
    <property type="match status" value="1"/>
</dbReference>
<feature type="binding site" evidence="9">
    <location>
        <position position="335"/>
    </location>
    <ligand>
        <name>ATP</name>
        <dbReference type="ChEBI" id="CHEBI:30616"/>
    </ligand>
</feature>
<comment type="catalytic activity">
    <reaction evidence="8">
        <text>L-seryl-[protein] + ATP = O-phospho-L-seryl-[protein] + ADP + H(+)</text>
        <dbReference type="Rhea" id="RHEA:17989"/>
        <dbReference type="Rhea" id="RHEA-COMP:9863"/>
        <dbReference type="Rhea" id="RHEA-COMP:11604"/>
        <dbReference type="ChEBI" id="CHEBI:15378"/>
        <dbReference type="ChEBI" id="CHEBI:29999"/>
        <dbReference type="ChEBI" id="CHEBI:30616"/>
        <dbReference type="ChEBI" id="CHEBI:83421"/>
        <dbReference type="ChEBI" id="CHEBI:456216"/>
        <dbReference type="EC" id="2.7.11.1"/>
    </reaction>
</comment>
<feature type="domain" description="Protein kinase" evidence="11">
    <location>
        <begin position="296"/>
        <end position="643"/>
    </location>
</feature>
<comment type="catalytic activity">
    <reaction evidence="7">
        <text>L-threonyl-[protein] + ATP = O-phospho-L-threonyl-[protein] + ADP + H(+)</text>
        <dbReference type="Rhea" id="RHEA:46608"/>
        <dbReference type="Rhea" id="RHEA-COMP:11060"/>
        <dbReference type="Rhea" id="RHEA-COMP:11605"/>
        <dbReference type="ChEBI" id="CHEBI:15378"/>
        <dbReference type="ChEBI" id="CHEBI:30013"/>
        <dbReference type="ChEBI" id="CHEBI:30616"/>
        <dbReference type="ChEBI" id="CHEBI:61977"/>
        <dbReference type="ChEBI" id="CHEBI:456216"/>
        <dbReference type="EC" id="2.7.11.1"/>
    </reaction>
</comment>
<evidence type="ECO:0000256" key="4">
    <source>
        <dbReference type="ARBA" id="ARBA00022741"/>
    </source>
</evidence>
<feature type="compositionally biased region" description="Polar residues" evidence="10">
    <location>
        <begin position="134"/>
        <end position="150"/>
    </location>
</feature>
<keyword evidence="4 9" id="KW-0547">Nucleotide-binding</keyword>
<dbReference type="GO" id="GO:0005524">
    <property type="term" value="F:ATP binding"/>
    <property type="evidence" value="ECO:0007669"/>
    <property type="project" value="UniProtKB-UniRule"/>
</dbReference>
<dbReference type="OrthoDB" id="3638488at2759"/>
<dbReference type="PANTHER" id="PTHR24356:SF400">
    <property type="entry name" value="SERINE_THREONINE-PROTEIN KINASE CBK1"/>
    <property type="match status" value="1"/>
</dbReference>
<dbReference type="InterPro" id="IPR050236">
    <property type="entry name" value="Ser_Thr_kinase_AGC"/>
</dbReference>
<feature type="compositionally biased region" description="Low complexity" evidence="10">
    <location>
        <begin position="151"/>
        <end position="167"/>
    </location>
</feature>
<dbReference type="PROSITE" id="PS50011">
    <property type="entry name" value="PROTEIN_KINASE_DOM"/>
    <property type="match status" value="1"/>
</dbReference>
<dbReference type="InterPro" id="IPR000719">
    <property type="entry name" value="Prot_kinase_dom"/>
</dbReference>
<accession>A0A1L7WDA2</accession>
<dbReference type="InterPro" id="IPR000961">
    <property type="entry name" value="AGC-kinase_C"/>
</dbReference>
<dbReference type="SUPFAM" id="SSF56112">
    <property type="entry name" value="Protein kinase-like (PK-like)"/>
    <property type="match status" value="1"/>
</dbReference>
<feature type="region of interest" description="Disordered" evidence="10">
    <location>
        <begin position="122"/>
        <end position="187"/>
    </location>
</feature>
<dbReference type="FunFam" id="1.10.510.10:FF:000997">
    <property type="entry name" value="Kinase, AGC NDR"/>
    <property type="match status" value="1"/>
</dbReference>
<feature type="region of interest" description="Disordered" evidence="10">
    <location>
        <begin position="13"/>
        <end position="51"/>
    </location>
</feature>
<evidence type="ECO:0000256" key="10">
    <source>
        <dbReference type="SAM" id="MobiDB-lite"/>
    </source>
</evidence>
<keyword evidence="14" id="KW-1185">Reference proteome</keyword>